<dbReference type="InterPro" id="IPR014710">
    <property type="entry name" value="RmlC-like_jellyroll"/>
</dbReference>
<comment type="caution">
    <text evidence="3">The sequence shown here is derived from an EMBL/GenBank/DDBJ whole genome shotgun (WGS) entry which is preliminary data.</text>
</comment>
<dbReference type="AlphaFoldDB" id="A0A8J8Q1P7"/>
<evidence type="ECO:0000313" key="4">
    <source>
        <dbReference type="Proteomes" id="UP000766904"/>
    </source>
</evidence>
<protein>
    <submittedName>
        <fullName evidence="3">Cupin</fullName>
    </submittedName>
</protein>
<dbReference type="Proteomes" id="UP000766904">
    <property type="component" value="Unassembled WGS sequence"/>
</dbReference>
<organism evidence="3 4">
    <name type="scientific">Natronococcus pandeyae</name>
    <dbReference type="NCBI Taxonomy" id="2055836"/>
    <lineage>
        <taxon>Archaea</taxon>
        <taxon>Methanobacteriati</taxon>
        <taxon>Methanobacteriota</taxon>
        <taxon>Stenosarchaea group</taxon>
        <taxon>Halobacteria</taxon>
        <taxon>Halobacteriales</taxon>
        <taxon>Natrialbaceae</taxon>
        <taxon>Natronococcus</taxon>
    </lineage>
</organism>
<dbReference type="Gene3D" id="2.60.120.10">
    <property type="entry name" value="Jelly Rolls"/>
    <property type="match status" value="1"/>
</dbReference>
<dbReference type="PANTHER" id="PTHR35848">
    <property type="entry name" value="OXALATE-BINDING PROTEIN"/>
    <property type="match status" value="1"/>
</dbReference>
<dbReference type="InterPro" id="IPR013096">
    <property type="entry name" value="Cupin_2"/>
</dbReference>
<gene>
    <name evidence="3" type="ORF">CV102_20380</name>
</gene>
<sequence length="112" mass="12089">MGYDTASKADVESVVPDEFGGMWFLKDALETDHLGLTVLELEPGGKGKEHDEAETGQEEVYYVVAGSVDVELENETVALESGDAIRLDPEETRQIHNTGDERATLVLAGAPL</sequence>
<name>A0A8J8Q1P7_9EURY</name>
<dbReference type="EMBL" id="PHNJ01000014">
    <property type="protein sequence ID" value="TYL36868.1"/>
    <property type="molecule type" value="Genomic_DNA"/>
</dbReference>
<proteinExistence type="predicted"/>
<dbReference type="InterPro" id="IPR051610">
    <property type="entry name" value="GPI/OXD"/>
</dbReference>
<dbReference type="OrthoDB" id="305577at2157"/>
<feature type="domain" description="Cupin type-2" evidence="2">
    <location>
        <begin position="38"/>
        <end position="106"/>
    </location>
</feature>
<dbReference type="Pfam" id="PF07883">
    <property type="entry name" value="Cupin_2"/>
    <property type="match status" value="1"/>
</dbReference>
<dbReference type="SUPFAM" id="SSF51182">
    <property type="entry name" value="RmlC-like cupins"/>
    <property type="match status" value="1"/>
</dbReference>
<dbReference type="GO" id="GO:0046872">
    <property type="term" value="F:metal ion binding"/>
    <property type="evidence" value="ECO:0007669"/>
    <property type="project" value="UniProtKB-KW"/>
</dbReference>
<evidence type="ECO:0000259" key="2">
    <source>
        <dbReference type="Pfam" id="PF07883"/>
    </source>
</evidence>
<keyword evidence="4" id="KW-1185">Reference proteome</keyword>
<keyword evidence="1" id="KW-0479">Metal-binding</keyword>
<evidence type="ECO:0000313" key="3">
    <source>
        <dbReference type="EMBL" id="TYL36868.1"/>
    </source>
</evidence>
<dbReference type="InterPro" id="IPR011051">
    <property type="entry name" value="RmlC_Cupin_sf"/>
</dbReference>
<evidence type="ECO:0000256" key="1">
    <source>
        <dbReference type="ARBA" id="ARBA00022723"/>
    </source>
</evidence>
<dbReference type="RefSeq" id="WP_148859851.1">
    <property type="nucleotide sequence ID" value="NZ_PHNJ01000014.1"/>
</dbReference>
<accession>A0A8J8Q1P7</accession>
<dbReference type="PANTHER" id="PTHR35848:SF9">
    <property type="entry name" value="SLL1358 PROTEIN"/>
    <property type="match status" value="1"/>
</dbReference>
<reference evidence="3" key="1">
    <citation type="submission" date="2017-11" db="EMBL/GenBank/DDBJ databases">
        <authorList>
            <person name="Kajale S.C."/>
            <person name="Sharma A."/>
        </authorList>
    </citation>
    <scope>NUCLEOTIDE SEQUENCE</scope>
    <source>
        <strain evidence="3">LS1_42</strain>
    </source>
</reference>